<dbReference type="STRING" id="744872.Spica_0120"/>
<dbReference type="HOGENOM" id="CLU_1155972_0_0_12"/>
<sequence>MKNPQLKHDPAFLRKVEQILEQEIDTVQTWNENTVVVPAASEAEQKKIEDSEELYSNQNRSRSKVKKSRKNVVLKELEALLPELDEEGLAFLLEQGRIHLYNMKVDGLNALSQSMDQPITRKSRNKAADQSADTSKKTGPRTKDTSEPSFQIKAGSGGGSYHVAYRGNWKLFSDTEMLKMVQIAHGEGTQTERANRLFRWLRTERSDVFQDIPFQSAQQPLFMEFLCLLQRTFTIRTAKK</sequence>
<accession>F8EYC9</accession>
<name>F8EYC9_GRAC1</name>
<evidence type="ECO:0000313" key="2">
    <source>
        <dbReference type="EMBL" id="AEJ18288.1"/>
    </source>
</evidence>
<evidence type="ECO:0000256" key="1">
    <source>
        <dbReference type="SAM" id="MobiDB-lite"/>
    </source>
</evidence>
<dbReference type="Proteomes" id="UP000000503">
    <property type="component" value="Chromosome"/>
</dbReference>
<dbReference type="AlphaFoldDB" id="F8EYC9"/>
<dbReference type="RefSeq" id="WP_013967601.1">
    <property type="nucleotide sequence ID" value="NC_015732.1"/>
</dbReference>
<protein>
    <submittedName>
        <fullName evidence="2">Uncharacterized protein</fullName>
    </submittedName>
</protein>
<dbReference type="EMBL" id="CP002868">
    <property type="protein sequence ID" value="AEJ18288.1"/>
    <property type="molecule type" value="Genomic_DNA"/>
</dbReference>
<feature type="region of interest" description="Disordered" evidence="1">
    <location>
        <begin position="48"/>
        <end position="68"/>
    </location>
</feature>
<gene>
    <name evidence="2" type="ordered locus">Spica_0120</name>
</gene>
<evidence type="ECO:0000313" key="3">
    <source>
        <dbReference type="Proteomes" id="UP000000503"/>
    </source>
</evidence>
<feature type="region of interest" description="Disordered" evidence="1">
    <location>
        <begin position="118"/>
        <end position="158"/>
    </location>
</feature>
<keyword evidence="3" id="KW-1185">Reference proteome</keyword>
<dbReference type="KEGG" id="scd:Spica_0120"/>
<reference evidence="3" key="1">
    <citation type="journal article" date="2013" name="Stand. Genomic Sci.">
        <title>Genome sequence of the thermophilic fresh-water bacterium Spirochaeta caldaria type strain (H1(T)), reclassification of Spirochaeta caldaria, Spirochaeta stenostrepta, and Spirochaeta zuelzerae in the genus Treponema as Treponema caldaria comb. nov., Treponema stenostrepta comb. nov., and Treponema zuelzerae comb. nov., and emendation of the genus Treponema.</title>
        <authorList>
            <person name="Abt B."/>
            <person name="Goker M."/>
            <person name="Scheuner C."/>
            <person name="Han C."/>
            <person name="Lu M."/>
            <person name="Misra M."/>
            <person name="Lapidus A."/>
            <person name="Nolan M."/>
            <person name="Lucas S."/>
            <person name="Hammon N."/>
            <person name="Deshpande S."/>
            <person name="Cheng J.F."/>
            <person name="Tapia R."/>
            <person name="Goodwin L.A."/>
            <person name="Pitluck S."/>
            <person name="Liolios K."/>
            <person name="Pagani I."/>
            <person name="Ivanova N."/>
            <person name="Mavromatis K."/>
            <person name="Mikhailova N."/>
            <person name="Huntemann M."/>
            <person name="Pati A."/>
            <person name="Chen A."/>
            <person name="Palaniappan K."/>
            <person name="Land M."/>
            <person name="Hauser L."/>
            <person name="Jeffries C.D."/>
            <person name="Rohde M."/>
            <person name="Spring S."/>
            <person name="Gronow S."/>
            <person name="Detter J.C."/>
            <person name="Bristow J."/>
            <person name="Eisen J.A."/>
            <person name="Markowitz V."/>
            <person name="Hugenholtz P."/>
            <person name="Kyrpides N.C."/>
            <person name="Woyke T."/>
            <person name="Klenk H.P."/>
        </authorList>
    </citation>
    <scope>NUCLEOTIDE SEQUENCE</scope>
    <source>
        <strain evidence="3">ATCC 51460 / DSM 7334 / H1</strain>
    </source>
</reference>
<dbReference type="OrthoDB" id="362953at2"/>
<dbReference type="eggNOG" id="ENOG502ZJ7V">
    <property type="taxonomic scope" value="Bacteria"/>
</dbReference>
<organism evidence="2 3">
    <name type="scientific">Gracilinema caldarium (strain ATCC 51460 / DSM 7334 / H1)</name>
    <name type="common">Treponema caldarium</name>
    <dbReference type="NCBI Taxonomy" id="744872"/>
    <lineage>
        <taxon>Bacteria</taxon>
        <taxon>Pseudomonadati</taxon>
        <taxon>Spirochaetota</taxon>
        <taxon>Spirochaetia</taxon>
        <taxon>Spirochaetales</taxon>
        <taxon>Breznakiellaceae</taxon>
        <taxon>Gracilinema</taxon>
    </lineage>
</organism>
<proteinExistence type="predicted"/>